<dbReference type="EMBL" id="JAGETM010000034">
    <property type="protein sequence ID" value="MBO1997761.1"/>
    <property type="molecule type" value="Genomic_DNA"/>
</dbReference>
<comment type="caution">
    <text evidence="3">The sequence shown here is derived from an EMBL/GenBank/DDBJ whole genome shotgun (WGS) entry which is preliminary data.</text>
</comment>
<evidence type="ECO:0000259" key="2">
    <source>
        <dbReference type="Pfam" id="PF04754"/>
    </source>
</evidence>
<comment type="similarity">
    <text evidence="1">Belongs to the Rpn/YhgA-like nuclease family.</text>
</comment>
<dbReference type="InterPro" id="IPR010106">
    <property type="entry name" value="RpnA"/>
</dbReference>
<dbReference type="NCBIfam" id="TIGR01784">
    <property type="entry name" value="T_den_put_tspse"/>
    <property type="match status" value="1"/>
</dbReference>
<evidence type="ECO:0000256" key="1">
    <source>
        <dbReference type="ARBA" id="ARBA00009787"/>
    </source>
</evidence>
<dbReference type="GO" id="GO:0006310">
    <property type="term" value="P:DNA recombination"/>
    <property type="evidence" value="ECO:0007669"/>
    <property type="project" value="TreeGrafter"/>
</dbReference>
<accession>A0A939SQR6</accession>
<proteinExistence type="inferred from homology"/>
<dbReference type="PANTHER" id="PTHR34611">
    <property type="match status" value="1"/>
</dbReference>
<dbReference type="Proteomes" id="UP000664002">
    <property type="component" value="Unassembled WGS sequence"/>
</dbReference>
<protein>
    <submittedName>
        <fullName evidence="3">Rpn family recombination-promoting nuclease/putative transposase</fullName>
    </submittedName>
</protein>
<feature type="domain" description="Transposase (putative) YhgA-like" evidence="2">
    <location>
        <begin position="52"/>
        <end position="252"/>
    </location>
</feature>
<dbReference type="AlphaFoldDB" id="A0A939SQR6"/>
<evidence type="ECO:0000313" key="4">
    <source>
        <dbReference type="Proteomes" id="UP000664002"/>
    </source>
</evidence>
<name>A0A939SQR6_KLEPN</name>
<sequence length="374" mass="43507">MMAASRAGRHAILRGASQKIVVKPNRVKTGDRVRLTFSFRQADGHEKRMTSTPHDAVFKRFLRHPETATDFLTLYLPEAIRQRCDFSTLRLQSASFIDEDLRARYSDVLWSVQTTCGTGYVYVVIEHQSSSDSHMAFRLMRYAIAAMQRHRMPGTKRCRWWCRCFLSRCNQSVSFSLNWLDEFADPQLAKTLYGCPFPLIDVTVMPDDDIVQHRRVALLELMQKHIRQRDLSGITESLAAVVMLGYTNRRQLRMLFHYMLQYGNTAEPGVFLRRLARRLPQYEETLMSIAQKLKQEGRQQGRLEGREEGHRRACRKAADARRCALPAVCYRMASTKRWYRRSPDCRLMNYSRCVVNVLPRQPLPGAKIRRAGLR</sequence>
<reference evidence="3" key="1">
    <citation type="submission" date="2021-03" db="EMBL/GenBank/DDBJ databases">
        <title>Molecular epidemiology and mechanisms of colistin and carbapenem resistance in Enterobacteriaceae from clinical isolates, the environment and porcine samples in Pretoria, South Africa.</title>
        <authorList>
            <person name="Bogoshi D."/>
            <person name="Mbelle N.M."/>
            <person name="Naidoo V."/>
            <person name="Osei Sekyere J."/>
        </authorList>
    </citation>
    <scope>NUCLEOTIDE SEQUENCE</scope>
    <source>
        <strain evidence="3">C027</strain>
    </source>
</reference>
<dbReference type="InterPro" id="IPR006842">
    <property type="entry name" value="Transposase_31"/>
</dbReference>
<evidence type="ECO:0000313" key="3">
    <source>
        <dbReference type="EMBL" id="MBO1997761.1"/>
    </source>
</evidence>
<dbReference type="InterPro" id="IPR051699">
    <property type="entry name" value="Rpn/YhgA-like_nuclease"/>
</dbReference>
<dbReference type="GO" id="GO:1990238">
    <property type="term" value="F:double-stranded DNA endonuclease activity"/>
    <property type="evidence" value="ECO:0007669"/>
    <property type="project" value="TreeGrafter"/>
</dbReference>
<organism evidence="3 4">
    <name type="scientific">Klebsiella pneumoniae</name>
    <dbReference type="NCBI Taxonomy" id="573"/>
    <lineage>
        <taxon>Bacteria</taxon>
        <taxon>Pseudomonadati</taxon>
        <taxon>Pseudomonadota</taxon>
        <taxon>Gammaproteobacteria</taxon>
        <taxon>Enterobacterales</taxon>
        <taxon>Enterobacteriaceae</taxon>
        <taxon>Klebsiella/Raoultella group</taxon>
        <taxon>Klebsiella</taxon>
        <taxon>Klebsiella pneumoniae complex</taxon>
    </lineage>
</organism>
<dbReference type="PANTHER" id="PTHR34611:SF2">
    <property type="entry name" value="INACTIVE RECOMBINATION-PROMOTING NUCLEASE-LIKE PROTEIN RPNE-RELATED"/>
    <property type="match status" value="1"/>
</dbReference>
<gene>
    <name evidence="3" type="ORF">J4730_24155</name>
</gene>
<dbReference type="Pfam" id="PF04754">
    <property type="entry name" value="Transposase_31"/>
    <property type="match status" value="1"/>
</dbReference>